<dbReference type="Pfam" id="PF03184">
    <property type="entry name" value="DDE_1"/>
    <property type="match status" value="1"/>
</dbReference>
<name>A0A9P4UM75_9PEZI</name>
<evidence type="ECO:0000259" key="1">
    <source>
        <dbReference type="Pfam" id="PF03184"/>
    </source>
</evidence>
<dbReference type="GO" id="GO:0003676">
    <property type="term" value="F:nucleic acid binding"/>
    <property type="evidence" value="ECO:0007669"/>
    <property type="project" value="InterPro"/>
</dbReference>
<proteinExistence type="predicted"/>
<dbReference type="EMBL" id="MU003813">
    <property type="protein sequence ID" value="KAF2719294.1"/>
    <property type="molecule type" value="Genomic_DNA"/>
</dbReference>
<organism evidence="2 3">
    <name type="scientific">Polychaeton citri CBS 116435</name>
    <dbReference type="NCBI Taxonomy" id="1314669"/>
    <lineage>
        <taxon>Eukaryota</taxon>
        <taxon>Fungi</taxon>
        <taxon>Dikarya</taxon>
        <taxon>Ascomycota</taxon>
        <taxon>Pezizomycotina</taxon>
        <taxon>Dothideomycetes</taxon>
        <taxon>Dothideomycetidae</taxon>
        <taxon>Capnodiales</taxon>
        <taxon>Capnodiaceae</taxon>
        <taxon>Polychaeton</taxon>
    </lineage>
</organism>
<accession>A0A9P4UM75</accession>
<dbReference type="AlphaFoldDB" id="A0A9P4UM75"/>
<reference evidence="2" key="1">
    <citation type="journal article" date="2020" name="Stud. Mycol.">
        <title>101 Dothideomycetes genomes: a test case for predicting lifestyles and emergence of pathogens.</title>
        <authorList>
            <person name="Haridas S."/>
            <person name="Albert R."/>
            <person name="Binder M."/>
            <person name="Bloem J."/>
            <person name="Labutti K."/>
            <person name="Salamov A."/>
            <person name="Andreopoulos B."/>
            <person name="Baker S."/>
            <person name="Barry K."/>
            <person name="Bills G."/>
            <person name="Bluhm B."/>
            <person name="Cannon C."/>
            <person name="Castanera R."/>
            <person name="Culley D."/>
            <person name="Daum C."/>
            <person name="Ezra D."/>
            <person name="Gonzalez J."/>
            <person name="Henrissat B."/>
            <person name="Kuo A."/>
            <person name="Liang C."/>
            <person name="Lipzen A."/>
            <person name="Lutzoni F."/>
            <person name="Magnuson J."/>
            <person name="Mondo S."/>
            <person name="Nolan M."/>
            <person name="Ohm R."/>
            <person name="Pangilinan J."/>
            <person name="Park H.-J."/>
            <person name="Ramirez L."/>
            <person name="Alfaro M."/>
            <person name="Sun H."/>
            <person name="Tritt A."/>
            <person name="Yoshinaga Y."/>
            <person name="Zwiers L.-H."/>
            <person name="Turgeon B."/>
            <person name="Goodwin S."/>
            <person name="Spatafora J."/>
            <person name="Crous P."/>
            <person name="Grigoriev I."/>
        </authorList>
    </citation>
    <scope>NUCLEOTIDE SEQUENCE</scope>
    <source>
        <strain evidence="2">CBS 116435</strain>
    </source>
</reference>
<dbReference type="OrthoDB" id="4479198at2759"/>
<protein>
    <recommendedName>
        <fullName evidence="1">DDE-1 domain-containing protein</fullName>
    </recommendedName>
</protein>
<gene>
    <name evidence="2" type="ORF">K431DRAFT_286883</name>
</gene>
<keyword evidence="3" id="KW-1185">Reference proteome</keyword>
<dbReference type="InterPro" id="IPR004875">
    <property type="entry name" value="DDE_SF_endonuclease_dom"/>
</dbReference>
<comment type="caution">
    <text evidence="2">The sequence shown here is derived from an EMBL/GenBank/DDBJ whole genome shotgun (WGS) entry which is preliminary data.</text>
</comment>
<evidence type="ECO:0000313" key="2">
    <source>
        <dbReference type="EMBL" id="KAF2719294.1"/>
    </source>
</evidence>
<evidence type="ECO:0000313" key="3">
    <source>
        <dbReference type="Proteomes" id="UP000799441"/>
    </source>
</evidence>
<dbReference type="Proteomes" id="UP000799441">
    <property type="component" value="Unassembled WGS sequence"/>
</dbReference>
<sequence>MEDFIAHRLAVDAIGTGLRNVVLFFLPSNVTPIYQPLGQGIIKKFKAYCHRFWLQHVLDQRKNGKKTLRPVNLSKVVR</sequence>
<feature type="domain" description="DDE-1" evidence="1">
    <location>
        <begin position="2"/>
        <end position="76"/>
    </location>
</feature>